<feature type="compositionally biased region" description="Basic and acidic residues" evidence="1">
    <location>
        <begin position="208"/>
        <end position="218"/>
    </location>
</feature>
<organism evidence="2 3">
    <name type="scientific">Parascedosporium putredinis</name>
    <dbReference type="NCBI Taxonomy" id="1442378"/>
    <lineage>
        <taxon>Eukaryota</taxon>
        <taxon>Fungi</taxon>
        <taxon>Dikarya</taxon>
        <taxon>Ascomycota</taxon>
        <taxon>Pezizomycotina</taxon>
        <taxon>Sordariomycetes</taxon>
        <taxon>Hypocreomycetidae</taxon>
        <taxon>Microascales</taxon>
        <taxon>Microascaceae</taxon>
        <taxon>Parascedosporium</taxon>
    </lineage>
</organism>
<accession>A0A9P1H5R5</accession>
<gene>
    <name evidence="2" type="ORF">PPNO1_LOCUS5480</name>
</gene>
<proteinExistence type="predicted"/>
<reference evidence="2" key="1">
    <citation type="submission" date="2022-11" db="EMBL/GenBank/DDBJ databases">
        <authorList>
            <person name="Scott C."/>
            <person name="Bruce N."/>
        </authorList>
    </citation>
    <scope>NUCLEOTIDE SEQUENCE</scope>
</reference>
<evidence type="ECO:0000256" key="1">
    <source>
        <dbReference type="SAM" id="MobiDB-lite"/>
    </source>
</evidence>
<keyword evidence="3" id="KW-1185">Reference proteome</keyword>
<dbReference type="AlphaFoldDB" id="A0A9P1H5R5"/>
<feature type="compositionally biased region" description="Polar residues" evidence="1">
    <location>
        <begin position="227"/>
        <end position="237"/>
    </location>
</feature>
<dbReference type="OrthoDB" id="3800738at2759"/>
<feature type="region of interest" description="Disordered" evidence="1">
    <location>
        <begin position="208"/>
        <end position="243"/>
    </location>
</feature>
<dbReference type="Proteomes" id="UP000838763">
    <property type="component" value="Unassembled WGS sequence"/>
</dbReference>
<name>A0A9P1H5R5_9PEZI</name>
<evidence type="ECO:0000313" key="2">
    <source>
        <dbReference type="EMBL" id="CAI4215804.1"/>
    </source>
</evidence>
<feature type="region of interest" description="Disordered" evidence="1">
    <location>
        <begin position="29"/>
        <end position="55"/>
    </location>
</feature>
<evidence type="ECO:0000313" key="3">
    <source>
        <dbReference type="Proteomes" id="UP000838763"/>
    </source>
</evidence>
<dbReference type="EMBL" id="CALLCH030000013">
    <property type="protein sequence ID" value="CAI4215804.1"/>
    <property type="molecule type" value="Genomic_DNA"/>
</dbReference>
<protein>
    <submittedName>
        <fullName evidence="2">Uncharacterized protein</fullName>
    </submittedName>
</protein>
<sequence>MNEKINDFGSVVEKTLQNVIGLELDEISSQQRRVEQPTSDGASTRNNGRLQSRQQTLEQMRSTLNDALGRLQGPSFNSPRVNRACFPFVILPQGPTTEVENVVAQICLDSMSMDNWVRADVLARCGVVPIPLDEDDERREKVYVGAGGGQFTSQGKVTLTWYSENQARTQITDNYILSSMDANDFDQLQQIQRNNHASNEEQIMLEKARQKKARDDKRRFKAASRATTPSGLRSPSSMYGGPSLATTRPGSIIGISPQTATVQVMAQRGSGLAQATAKALLRANLPPRDGRDADPNPLLQHKFPAFFNTGLRSRIIREEALQNFGGAKTKDKNVTAQRLKALLCKGASWRRMYPEAPISYKIGVLDVPEGVTMGKLYDFAYSMHLGRAMEGGWRGALPSTKKKLKARYMPAEFELCTINLEFASAQDLFG</sequence>
<comment type="caution">
    <text evidence="2">The sequence shown here is derived from an EMBL/GenBank/DDBJ whole genome shotgun (WGS) entry which is preliminary data.</text>
</comment>